<dbReference type="EMBL" id="SMFQ01000002">
    <property type="protein sequence ID" value="TCJ88475.1"/>
    <property type="molecule type" value="Genomic_DNA"/>
</dbReference>
<dbReference type="RefSeq" id="WP_131904170.1">
    <property type="nucleotide sequence ID" value="NZ_BAAAFU010000008.1"/>
</dbReference>
<dbReference type="InterPro" id="IPR035093">
    <property type="entry name" value="RelE/ParE_toxin_dom_sf"/>
</dbReference>
<sequence>MKVRFLEVAQAELDEAFEYYESIQEGLGFRFLDELNNSKLRIIKFPKSYVQIGQFTRRCLIQSFPYSLIYQYIEDKKEILVVAVSHLHRKPDYWVTR</sequence>
<proteinExistence type="predicted"/>
<accession>A0A4V2P971</accession>
<keyword evidence="1" id="KW-1277">Toxin-antitoxin system</keyword>
<evidence type="ECO:0000313" key="3">
    <source>
        <dbReference type="Proteomes" id="UP000294887"/>
    </source>
</evidence>
<evidence type="ECO:0000256" key="1">
    <source>
        <dbReference type="ARBA" id="ARBA00022649"/>
    </source>
</evidence>
<dbReference type="InterPro" id="IPR007712">
    <property type="entry name" value="RelE/ParE_toxin"/>
</dbReference>
<name>A0A4V2P971_9GAMM</name>
<dbReference type="Proteomes" id="UP000294887">
    <property type="component" value="Unassembled WGS sequence"/>
</dbReference>
<reference evidence="2 3" key="1">
    <citation type="submission" date="2019-03" db="EMBL/GenBank/DDBJ databases">
        <title>Genomic Encyclopedia of Type Strains, Phase IV (KMG-IV): sequencing the most valuable type-strain genomes for metagenomic binning, comparative biology and taxonomic classification.</title>
        <authorList>
            <person name="Goeker M."/>
        </authorList>
    </citation>
    <scope>NUCLEOTIDE SEQUENCE [LARGE SCALE GENOMIC DNA]</scope>
    <source>
        <strain evidence="2 3">DSM 24830</strain>
    </source>
</reference>
<dbReference type="AlphaFoldDB" id="A0A4V2P971"/>
<dbReference type="Gene3D" id="3.30.2310.20">
    <property type="entry name" value="RelE-like"/>
    <property type="match status" value="1"/>
</dbReference>
<dbReference type="Pfam" id="PF05016">
    <property type="entry name" value="ParE_toxin"/>
    <property type="match status" value="1"/>
</dbReference>
<gene>
    <name evidence="2" type="ORF">EV695_0329</name>
</gene>
<protein>
    <submittedName>
        <fullName evidence="2">ParE-like toxin of type II ParDE toxin-antitoxin system</fullName>
    </submittedName>
</protein>
<comment type="caution">
    <text evidence="2">The sequence shown here is derived from an EMBL/GenBank/DDBJ whole genome shotgun (WGS) entry which is preliminary data.</text>
</comment>
<dbReference type="OrthoDB" id="9809155at2"/>
<organism evidence="2 3">
    <name type="scientific">Cocleimonas flava</name>
    <dbReference type="NCBI Taxonomy" id="634765"/>
    <lineage>
        <taxon>Bacteria</taxon>
        <taxon>Pseudomonadati</taxon>
        <taxon>Pseudomonadota</taxon>
        <taxon>Gammaproteobacteria</taxon>
        <taxon>Thiotrichales</taxon>
        <taxon>Thiotrichaceae</taxon>
        <taxon>Cocleimonas</taxon>
    </lineage>
</organism>
<evidence type="ECO:0000313" key="2">
    <source>
        <dbReference type="EMBL" id="TCJ88475.1"/>
    </source>
</evidence>
<keyword evidence="3" id="KW-1185">Reference proteome</keyword>